<sequence length="113" mass="13057">MDQVLQRHQLLKDPFQWSMDKRLKLASNWEELGPSFQKGCLKEISFKEIMVITKGWNPTRNFRLLDKRETRIRENQATIKAIEEHLNQTGPTLIPSGSQGVDQPNSPMASQHS</sequence>
<evidence type="ECO:0000256" key="1">
    <source>
        <dbReference type="SAM" id="MobiDB-lite"/>
    </source>
</evidence>
<dbReference type="AlphaFoldDB" id="A0A9Q3D3A0"/>
<accession>A0A9Q3D3A0</accession>
<protein>
    <submittedName>
        <fullName evidence="2">Uncharacterized protein</fullName>
    </submittedName>
</protein>
<feature type="region of interest" description="Disordered" evidence="1">
    <location>
        <begin position="86"/>
        <end position="113"/>
    </location>
</feature>
<evidence type="ECO:0000313" key="2">
    <source>
        <dbReference type="EMBL" id="MBW0494737.1"/>
    </source>
</evidence>
<evidence type="ECO:0000313" key="3">
    <source>
        <dbReference type="Proteomes" id="UP000765509"/>
    </source>
</evidence>
<proteinExistence type="predicted"/>
<dbReference type="Proteomes" id="UP000765509">
    <property type="component" value="Unassembled WGS sequence"/>
</dbReference>
<name>A0A9Q3D3A0_9BASI</name>
<gene>
    <name evidence="2" type="ORF">O181_034452</name>
</gene>
<reference evidence="2" key="1">
    <citation type="submission" date="2021-03" db="EMBL/GenBank/DDBJ databases">
        <title>Draft genome sequence of rust myrtle Austropuccinia psidii MF-1, a brazilian biotype.</title>
        <authorList>
            <person name="Quecine M.C."/>
            <person name="Pachon D.M.R."/>
            <person name="Bonatelli M.L."/>
            <person name="Correr F.H."/>
            <person name="Franceschini L.M."/>
            <person name="Leite T.F."/>
            <person name="Margarido G.R.A."/>
            <person name="Almeida C.A."/>
            <person name="Ferrarezi J.A."/>
            <person name="Labate C.A."/>
        </authorList>
    </citation>
    <scope>NUCLEOTIDE SEQUENCE</scope>
    <source>
        <strain evidence="2">MF-1</strain>
    </source>
</reference>
<keyword evidence="3" id="KW-1185">Reference proteome</keyword>
<dbReference type="EMBL" id="AVOT02012715">
    <property type="protein sequence ID" value="MBW0494737.1"/>
    <property type="molecule type" value="Genomic_DNA"/>
</dbReference>
<feature type="compositionally biased region" description="Polar residues" evidence="1">
    <location>
        <begin position="87"/>
        <end position="113"/>
    </location>
</feature>
<comment type="caution">
    <text evidence="2">The sequence shown here is derived from an EMBL/GenBank/DDBJ whole genome shotgun (WGS) entry which is preliminary data.</text>
</comment>
<organism evidence="2 3">
    <name type="scientific">Austropuccinia psidii MF-1</name>
    <dbReference type="NCBI Taxonomy" id="1389203"/>
    <lineage>
        <taxon>Eukaryota</taxon>
        <taxon>Fungi</taxon>
        <taxon>Dikarya</taxon>
        <taxon>Basidiomycota</taxon>
        <taxon>Pucciniomycotina</taxon>
        <taxon>Pucciniomycetes</taxon>
        <taxon>Pucciniales</taxon>
        <taxon>Sphaerophragmiaceae</taxon>
        <taxon>Austropuccinia</taxon>
    </lineage>
</organism>